<evidence type="ECO:0000256" key="1">
    <source>
        <dbReference type="SAM" id="MobiDB-lite"/>
    </source>
</evidence>
<dbReference type="Proteomes" id="UP000003824">
    <property type="component" value="Unassembled WGS sequence"/>
</dbReference>
<reference evidence="3" key="1">
    <citation type="submission" date="2008-12" db="EMBL/GenBank/DDBJ databases">
        <title>Annotation of Streptomyces ghanaensis ATCC 14672.</title>
        <authorList>
            <consortium name="The Broad Institute Genome Sequencing Platform"/>
            <consortium name="Broad Institute Microbial Sequencing Center"/>
            <person name="Fischbach M."/>
            <person name="Ward D."/>
            <person name="Young S."/>
            <person name="Kodira C.D."/>
            <person name="Zeng Q."/>
            <person name="Koehrsen M."/>
            <person name="Godfrey P."/>
            <person name="Alvarado L."/>
            <person name="Berlin A.M."/>
            <person name="Borenstein D."/>
            <person name="Chen Z."/>
            <person name="Engels R."/>
            <person name="Freedman E."/>
            <person name="Gellesch M."/>
            <person name="Goldberg J."/>
            <person name="Griggs A."/>
            <person name="Gujja S."/>
            <person name="Heiman D.I."/>
            <person name="Hepburn T.A."/>
            <person name="Howarth C."/>
            <person name="Jen D."/>
            <person name="Larson L."/>
            <person name="Lewis B."/>
            <person name="Mehta T."/>
            <person name="Park D."/>
            <person name="Pearson M."/>
            <person name="Roberts A."/>
            <person name="Saif S."/>
            <person name="Shea T.D."/>
            <person name="Shenoy N."/>
            <person name="Sisk P."/>
            <person name="Stolte C."/>
            <person name="Sykes S.N."/>
            <person name="Walk T."/>
            <person name="White J."/>
            <person name="Yandava C."/>
            <person name="Straight P."/>
            <person name="Clardy J."/>
            <person name="Hung D."/>
            <person name="Kolter R."/>
            <person name="Mekalanos J."/>
            <person name="Walker S."/>
            <person name="Walsh C.T."/>
            <person name="Wieland B.L.C."/>
            <person name="Ilzarbe M."/>
            <person name="Galagan J."/>
            <person name="Nusbaum C."/>
            <person name="Birren B."/>
        </authorList>
    </citation>
    <scope>NUCLEOTIDE SEQUENCE [LARGE SCALE GENOMIC DNA]</scope>
    <source>
        <strain evidence="3">ATCC 14672 / DSM 40746 / JCM 4963 / KCTC 9882 / NRRL B-12104 / FH 1290</strain>
    </source>
</reference>
<accession>D6A7H4</accession>
<evidence type="ECO:0000313" key="2">
    <source>
        <dbReference type="EMBL" id="EFE66087.2"/>
    </source>
</evidence>
<sequence>MPVMLISLLRFPQSPIRVYVHAAAEGGRLPHTEREEGPQRPERGQRAWWEAPPGCRGIDRGGVPAPARIDSAGQRGVLCEVAPAAHTAEE</sequence>
<organism evidence="2 3">
    <name type="scientific">Streptomyces viridosporus (strain ATCC 14672 / DSM 40746 / JCM 4963 / KCTC 9882 / NRRL B-12104 / FH 1290)</name>
    <name type="common">Streptomyces ghanaensis</name>
    <dbReference type="NCBI Taxonomy" id="566461"/>
    <lineage>
        <taxon>Bacteria</taxon>
        <taxon>Bacillati</taxon>
        <taxon>Actinomycetota</taxon>
        <taxon>Actinomycetes</taxon>
        <taxon>Kitasatosporales</taxon>
        <taxon>Streptomycetaceae</taxon>
        <taxon>Streptomyces</taxon>
    </lineage>
</organism>
<evidence type="ECO:0000313" key="3">
    <source>
        <dbReference type="Proteomes" id="UP000003824"/>
    </source>
</evidence>
<dbReference type="AlphaFoldDB" id="D6A7H4"/>
<name>D6A7H4_STRV1</name>
<gene>
    <name evidence="2" type="ORF">SSFG_01340</name>
</gene>
<dbReference type="EMBL" id="DS999641">
    <property type="protein sequence ID" value="EFE66087.2"/>
    <property type="molecule type" value="Genomic_DNA"/>
</dbReference>
<feature type="compositionally biased region" description="Basic and acidic residues" evidence="1">
    <location>
        <begin position="28"/>
        <end position="45"/>
    </location>
</feature>
<feature type="region of interest" description="Disordered" evidence="1">
    <location>
        <begin position="24"/>
        <end position="75"/>
    </location>
</feature>
<proteinExistence type="predicted"/>
<protein>
    <submittedName>
        <fullName evidence="2">Predicted protein</fullName>
    </submittedName>
</protein>